<dbReference type="STRING" id="385682.SAMN05444380_10561"/>
<sequence>MGPGSLETLGSSTTIGYKKLLRLPKTSTSKIRIVIEKSRDKAFISNLGLFNAPEILSDPEILRNKSGWVTIKTETPDPEIRYTLDGSDPTPSSPKYTGPFLLKEGGVVKARTFINDFKEQSEVVTKKFYLNQSKWKVTDFSDQHKSYPADNAIDGNEATMWHTHWGEKVIKHPHHITVDMGEIVEIEGFYYIPRKDDNKSGTIAKYSFGISTNGTKWKTIIPNGEFANIANNPIPQEVRFNQTYSARFFKFTSHEGAFDEDWVSVAEIGIINK</sequence>
<dbReference type="SUPFAM" id="SSF49785">
    <property type="entry name" value="Galactose-binding domain-like"/>
    <property type="match status" value="1"/>
</dbReference>
<accession>A0A1I1WX54</accession>
<dbReference type="Gene3D" id="2.60.120.260">
    <property type="entry name" value="Galactose-binding domain-like"/>
    <property type="match status" value="2"/>
</dbReference>
<feature type="domain" description="F5/8 type C" evidence="1">
    <location>
        <begin position="118"/>
        <end position="273"/>
    </location>
</feature>
<dbReference type="Proteomes" id="UP000181976">
    <property type="component" value="Unassembled WGS sequence"/>
</dbReference>
<evidence type="ECO:0000313" key="3">
    <source>
        <dbReference type="Proteomes" id="UP000181976"/>
    </source>
</evidence>
<organism evidence="2 3">
    <name type="scientific">Thermophagus xiamenensis</name>
    <dbReference type="NCBI Taxonomy" id="385682"/>
    <lineage>
        <taxon>Bacteria</taxon>
        <taxon>Pseudomonadati</taxon>
        <taxon>Bacteroidota</taxon>
        <taxon>Bacteroidia</taxon>
        <taxon>Marinilabiliales</taxon>
        <taxon>Marinilabiliaceae</taxon>
        <taxon>Thermophagus</taxon>
    </lineage>
</organism>
<protein>
    <submittedName>
        <fullName evidence="2">Alpha-L-fucosidase</fullName>
    </submittedName>
</protein>
<evidence type="ECO:0000313" key="2">
    <source>
        <dbReference type="EMBL" id="SFD99639.1"/>
    </source>
</evidence>
<evidence type="ECO:0000259" key="1">
    <source>
        <dbReference type="PROSITE" id="PS50022"/>
    </source>
</evidence>
<dbReference type="eggNOG" id="COG3669">
    <property type="taxonomic scope" value="Bacteria"/>
</dbReference>
<dbReference type="InParanoid" id="A0A1I1WX54"/>
<dbReference type="InterPro" id="IPR008979">
    <property type="entry name" value="Galactose-bd-like_sf"/>
</dbReference>
<dbReference type="AlphaFoldDB" id="A0A1I1WX54"/>
<dbReference type="InterPro" id="IPR000421">
    <property type="entry name" value="FA58C"/>
</dbReference>
<dbReference type="EMBL" id="FONA01000005">
    <property type="protein sequence ID" value="SFD99639.1"/>
    <property type="molecule type" value="Genomic_DNA"/>
</dbReference>
<reference evidence="2 3" key="1">
    <citation type="submission" date="2016-10" db="EMBL/GenBank/DDBJ databases">
        <authorList>
            <person name="de Groot N.N."/>
        </authorList>
    </citation>
    <scope>NUCLEOTIDE SEQUENCE [LARGE SCALE GENOMIC DNA]</scope>
    <source>
        <strain evidence="2 3">DSM 19012</strain>
    </source>
</reference>
<dbReference type="Pfam" id="PF00754">
    <property type="entry name" value="F5_F8_type_C"/>
    <property type="match status" value="1"/>
</dbReference>
<dbReference type="PROSITE" id="PS50022">
    <property type="entry name" value="FA58C_3"/>
    <property type="match status" value="1"/>
</dbReference>
<dbReference type="RefSeq" id="WP_010526709.1">
    <property type="nucleotide sequence ID" value="NZ_AFSL01000015.1"/>
</dbReference>
<proteinExistence type="predicted"/>
<gene>
    <name evidence="2" type="ORF">SAMN05444380_10561</name>
</gene>
<dbReference type="Pfam" id="PF13287">
    <property type="entry name" value="Fn3_assoc"/>
    <property type="match status" value="1"/>
</dbReference>
<name>A0A1I1WX54_9BACT</name>
<keyword evidence="3" id="KW-1185">Reference proteome</keyword>
<dbReference type="InterPro" id="IPR026876">
    <property type="entry name" value="Fn3_assoc_repeat"/>
</dbReference>